<feature type="compositionally biased region" description="Basic and acidic residues" evidence="1">
    <location>
        <begin position="52"/>
        <end position="68"/>
    </location>
</feature>
<accession>A0ABX7GY16</accession>
<gene>
    <name evidence="2" type="ORF">ISN74_05675</name>
</gene>
<dbReference type="RefSeq" id="WP_188798215.1">
    <property type="nucleotide sequence ID" value="NZ_BMIZ01000001.1"/>
</dbReference>
<evidence type="ECO:0000256" key="1">
    <source>
        <dbReference type="SAM" id="MobiDB-lite"/>
    </source>
</evidence>
<dbReference type="EMBL" id="CP064030">
    <property type="protein sequence ID" value="QRN54843.1"/>
    <property type="molecule type" value="Genomic_DNA"/>
</dbReference>
<evidence type="ECO:0000313" key="2">
    <source>
        <dbReference type="EMBL" id="QRN54843.1"/>
    </source>
</evidence>
<sequence length="98" mass="10673">MSDTIEWLETIGKNASLRHAPAEELAQVLTDASDTLKAAVINGDSSLLSAELGDKRMRVDHDTHSPGHDEEEEPDHDGGKDDLIHPDKLDQGKPSHGR</sequence>
<feature type="region of interest" description="Disordered" evidence="1">
    <location>
        <begin position="48"/>
        <end position="98"/>
    </location>
</feature>
<keyword evidence="3" id="KW-1185">Reference proteome</keyword>
<evidence type="ECO:0000313" key="3">
    <source>
        <dbReference type="Proteomes" id="UP000663181"/>
    </source>
</evidence>
<feature type="compositionally biased region" description="Basic and acidic residues" evidence="1">
    <location>
        <begin position="76"/>
        <end position="98"/>
    </location>
</feature>
<protein>
    <submittedName>
        <fullName evidence="2">Uncharacterized protein</fullName>
    </submittedName>
</protein>
<reference evidence="2 3" key="1">
    <citation type="submission" date="2020-10" db="EMBL/GenBank/DDBJ databases">
        <title>Phylogeny of dyella-like bacteria.</title>
        <authorList>
            <person name="Fu J."/>
        </authorList>
    </citation>
    <scope>NUCLEOTIDE SEQUENCE [LARGE SCALE GENOMIC DNA]</scope>
    <source>
        <strain evidence="2 3">DHOB09</strain>
    </source>
</reference>
<organism evidence="2 3">
    <name type="scientific">Dyella caseinilytica</name>
    <dbReference type="NCBI Taxonomy" id="1849581"/>
    <lineage>
        <taxon>Bacteria</taxon>
        <taxon>Pseudomonadati</taxon>
        <taxon>Pseudomonadota</taxon>
        <taxon>Gammaproteobacteria</taxon>
        <taxon>Lysobacterales</taxon>
        <taxon>Rhodanobacteraceae</taxon>
        <taxon>Dyella</taxon>
    </lineage>
</organism>
<name>A0ABX7GY16_9GAMM</name>
<proteinExistence type="predicted"/>
<dbReference type="Proteomes" id="UP000663181">
    <property type="component" value="Chromosome"/>
</dbReference>